<dbReference type="EMBL" id="CAJNNV010002518">
    <property type="protein sequence ID" value="CAE8587328.1"/>
    <property type="molecule type" value="Genomic_DNA"/>
</dbReference>
<name>A0A813DHW6_POLGL</name>
<comment type="caution">
    <text evidence="2">The sequence shown here is derived from an EMBL/GenBank/DDBJ whole genome shotgun (WGS) entry which is preliminary data.</text>
</comment>
<feature type="coiled-coil region" evidence="1">
    <location>
        <begin position="59"/>
        <end position="86"/>
    </location>
</feature>
<gene>
    <name evidence="2" type="ORF">PGLA1383_LOCUS6168</name>
</gene>
<dbReference type="AlphaFoldDB" id="A0A813DHW6"/>
<proteinExistence type="predicted"/>
<reference evidence="2" key="1">
    <citation type="submission" date="2021-02" db="EMBL/GenBank/DDBJ databases">
        <authorList>
            <person name="Dougan E. K."/>
            <person name="Rhodes N."/>
            <person name="Thang M."/>
            <person name="Chan C."/>
        </authorList>
    </citation>
    <scope>NUCLEOTIDE SEQUENCE</scope>
</reference>
<organism evidence="2 3">
    <name type="scientific">Polarella glacialis</name>
    <name type="common">Dinoflagellate</name>
    <dbReference type="NCBI Taxonomy" id="89957"/>
    <lineage>
        <taxon>Eukaryota</taxon>
        <taxon>Sar</taxon>
        <taxon>Alveolata</taxon>
        <taxon>Dinophyceae</taxon>
        <taxon>Suessiales</taxon>
        <taxon>Suessiaceae</taxon>
        <taxon>Polarella</taxon>
    </lineage>
</organism>
<dbReference type="OrthoDB" id="205782at2759"/>
<keyword evidence="1" id="KW-0175">Coiled coil</keyword>
<evidence type="ECO:0000313" key="3">
    <source>
        <dbReference type="Proteomes" id="UP000654075"/>
    </source>
</evidence>
<evidence type="ECO:0000256" key="1">
    <source>
        <dbReference type="SAM" id="Coils"/>
    </source>
</evidence>
<keyword evidence="3" id="KW-1185">Reference proteome</keyword>
<sequence>ICYYGMHYVALFWCPARMKWILFDDNSVREKEDWSSVVSLIVSGQYLPTLIFYECLRDSSASAESLKELARQINELEERQSSCDLM</sequence>
<protein>
    <recommendedName>
        <fullName evidence="4">Ubiquitinyl hydrolase 1</fullName>
    </recommendedName>
</protein>
<evidence type="ECO:0000313" key="2">
    <source>
        <dbReference type="EMBL" id="CAE8587328.1"/>
    </source>
</evidence>
<accession>A0A813DHW6</accession>
<evidence type="ECO:0008006" key="4">
    <source>
        <dbReference type="Google" id="ProtNLM"/>
    </source>
</evidence>
<dbReference type="Proteomes" id="UP000654075">
    <property type="component" value="Unassembled WGS sequence"/>
</dbReference>
<feature type="non-terminal residue" evidence="2">
    <location>
        <position position="86"/>
    </location>
</feature>